<dbReference type="PANTHER" id="PTHR10578">
    <property type="entry name" value="S -2-HYDROXY-ACID OXIDASE-RELATED"/>
    <property type="match status" value="1"/>
</dbReference>
<dbReference type="EMBL" id="JBHTMX010000006">
    <property type="protein sequence ID" value="MFD1330828.1"/>
    <property type="molecule type" value="Genomic_DNA"/>
</dbReference>
<accession>A0ABW3Z4F8</accession>
<evidence type="ECO:0000313" key="7">
    <source>
        <dbReference type="EMBL" id="MFD1330828.1"/>
    </source>
</evidence>
<organism evidence="7 8">
    <name type="scientific">Methylopila musalis</name>
    <dbReference type="NCBI Taxonomy" id="1134781"/>
    <lineage>
        <taxon>Bacteria</taxon>
        <taxon>Pseudomonadati</taxon>
        <taxon>Pseudomonadota</taxon>
        <taxon>Alphaproteobacteria</taxon>
        <taxon>Hyphomicrobiales</taxon>
        <taxon>Methylopilaceae</taxon>
        <taxon>Methylopila</taxon>
    </lineage>
</organism>
<feature type="non-terminal residue" evidence="7">
    <location>
        <position position="283"/>
    </location>
</feature>
<dbReference type="PROSITE" id="PS51349">
    <property type="entry name" value="FMN_HYDROXY_ACID_DH_2"/>
    <property type="match status" value="1"/>
</dbReference>
<name>A0ABW3Z4F8_9HYPH</name>
<comment type="caution">
    <text evidence="7">The sequence shown here is derived from an EMBL/GenBank/DDBJ whole genome shotgun (WGS) entry which is preliminary data.</text>
</comment>
<comment type="cofactor">
    <cofactor evidence="1">
        <name>FMN</name>
        <dbReference type="ChEBI" id="CHEBI:58210"/>
    </cofactor>
</comment>
<gene>
    <name evidence="7" type="ORF">ACFQ4O_02320</name>
</gene>
<proteinExistence type="inferred from homology"/>
<dbReference type="Pfam" id="PF01070">
    <property type="entry name" value="FMN_dh"/>
    <property type="match status" value="1"/>
</dbReference>
<evidence type="ECO:0000256" key="5">
    <source>
        <dbReference type="ARBA" id="ARBA00024042"/>
    </source>
</evidence>
<keyword evidence="2" id="KW-0285">Flavoprotein</keyword>
<sequence length="283" mass="29785">MTGAPPPDAVSLADYERHARARLPADVWAYVAGAGADGITRRWNREAFDRLALAGRVLADMTGANTETTLFGAALPFPILLAPVARQTLAHPDGERATALGAGAVGAGMTLSVLSSFAMEEVADVAQAPLWLQLYMQGDRDWTLGLLRRAEACGVRAIVLTADAAVNGVRNDEQRAGFRAEQVEVPHLRGASLADSRAGPGESPVFKGLLDGAPRWADLAWLRSQTRLPLILKGVLHPDDAMTALDHGVDGLVVSNHGGRALDTAPASLDALARLAERVAGRA</sequence>
<protein>
    <submittedName>
        <fullName evidence="7">Alpha-hydroxy acid oxidase</fullName>
        <ecNumber evidence="7">1.-.-.-</ecNumber>
    </submittedName>
</protein>
<dbReference type="InterPro" id="IPR013785">
    <property type="entry name" value="Aldolase_TIM"/>
</dbReference>
<dbReference type="Proteomes" id="UP001597171">
    <property type="component" value="Unassembled WGS sequence"/>
</dbReference>
<dbReference type="InterPro" id="IPR000262">
    <property type="entry name" value="FMN-dep_DH"/>
</dbReference>
<feature type="domain" description="FMN hydroxy acid dehydrogenase" evidence="6">
    <location>
        <begin position="4"/>
        <end position="283"/>
    </location>
</feature>
<dbReference type="Gene3D" id="3.20.20.70">
    <property type="entry name" value="Aldolase class I"/>
    <property type="match status" value="1"/>
</dbReference>
<keyword evidence="3" id="KW-0288">FMN</keyword>
<dbReference type="PANTHER" id="PTHR10578:SF107">
    <property type="entry name" value="2-HYDROXYACID OXIDASE 1"/>
    <property type="match status" value="1"/>
</dbReference>
<dbReference type="EC" id="1.-.-.-" evidence="7"/>
<evidence type="ECO:0000256" key="1">
    <source>
        <dbReference type="ARBA" id="ARBA00001917"/>
    </source>
</evidence>
<keyword evidence="8" id="KW-1185">Reference proteome</keyword>
<keyword evidence="4 7" id="KW-0560">Oxidoreductase</keyword>
<reference evidence="8" key="1">
    <citation type="journal article" date="2019" name="Int. J. Syst. Evol. Microbiol.">
        <title>The Global Catalogue of Microorganisms (GCM) 10K type strain sequencing project: providing services to taxonomists for standard genome sequencing and annotation.</title>
        <authorList>
            <consortium name="The Broad Institute Genomics Platform"/>
            <consortium name="The Broad Institute Genome Sequencing Center for Infectious Disease"/>
            <person name="Wu L."/>
            <person name="Ma J."/>
        </authorList>
    </citation>
    <scope>NUCLEOTIDE SEQUENCE [LARGE SCALE GENOMIC DNA]</scope>
    <source>
        <strain evidence="8">CCUG 61696</strain>
    </source>
</reference>
<dbReference type="SUPFAM" id="SSF51395">
    <property type="entry name" value="FMN-linked oxidoreductases"/>
    <property type="match status" value="1"/>
</dbReference>
<dbReference type="RefSeq" id="WP_378774026.1">
    <property type="nucleotide sequence ID" value="NZ_JBHTMX010000006.1"/>
</dbReference>
<comment type="similarity">
    <text evidence="5">Belongs to the FMN-dependent alpha-hydroxy acid dehydrogenase family.</text>
</comment>
<evidence type="ECO:0000259" key="6">
    <source>
        <dbReference type="PROSITE" id="PS51349"/>
    </source>
</evidence>
<evidence type="ECO:0000256" key="3">
    <source>
        <dbReference type="ARBA" id="ARBA00022643"/>
    </source>
</evidence>
<evidence type="ECO:0000256" key="2">
    <source>
        <dbReference type="ARBA" id="ARBA00022630"/>
    </source>
</evidence>
<dbReference type="CDD" id="cd02809">
    <property type="entry name" value="alpha_hydroxyacid_oxid_FMN"/>
    <property type="match status" value="1"/>
</dbReference>
<dbReference type="GO" id="GO:0016491">
    <property type="term" value="F:oxidoreductase activity"/>
    <property type="evidence" value="ECO:0007669"/>
    <property type="project" value="UniProtKB-KW"/>
</dbReference>
<dbReference type="InterPro" id="IPR037396">
    <property type="entry name" value="FMN_HAD"/>
</dbReference>
<evidence type="ECO:0000313" key="8">
    <source>
        <dbReference type="Proteomes" id="UP001597171"/>
    </source>
</evidence>
<evidence type="ECO:0000256" key="4">
    <source>
        <dbReference type="ARBA" id="ARBA00023002"/>
    </source>
</evidence>
<dbReference type="InterPro" id="IPR012133">
    <property type="entry name" value="Alpha-hydoxy_acid_DH_FMN"/>
</dbReference>